<feature type="compositionally biased region" description="Polar residues" evidence="17">
    <location>
        <begin position="31"/>
        <end position="49"/>
    </location>
</feature>
<protein>
    <recommendedName>
        <fullName evidence="3">non-specific serine/threonine protein kinase</fullName>
        <ecNumber evidence="3">2.7.11.1</ecNumber>
    </recommendedName>
</protein>
<evidence type="ECO:0000313" key="19">
    <source>
        <dbReference type="EMBL" id="KAK4742037.1"/>
    </source>
</evidence>
<comment type="caution">
    <text evidence="19">The sequence shown here is derived from an EMBL/GenBank/DDBJ whole genome shotgun (WGS) entry which is preliminary data.</text>
</comment>
<organism evidence="19 20">
    <name type="scientific">Trapa incisa</name>
    <dbReference type="NCBI Taxonomy" id="236973"/>
    <lineage>
        <taxon>Eukaryota</taxon>
        <taxon>Viridiplantae</taxon>
        <taxon>Streptophyta</taxon>
        <taxon>Embryophyta</taxon>
        <taxon>Tracheophyta</taxon>
        <taxon>Spermatophyta</taxon>
        <taxon>Magnoliopsida</taxon>
        <taxon>eudicotyledons</taxon>
        <taxon>Gunneridae</taxon>
        <taxon>Pentapetalae</taxon>
        <taxon>rosids</taxon>
        <taxon>malvids</taxon>
        <taxon>Myrtales</taxon>
        <taxon>Lythraceae</taxon>
        <taxon>Trapa</taxon>
    </lineage>
</organism>
<dbReference type="GO" id="GO:0004674">
    <property type="term" value="F:protein serine/threonine kinase activity"/>
    <property type="evidence" value="ECO:0007669"/>
    <property type="project" value="UniProtKB-KW"/>
</dbReference>
<evidence type="ECO:0000256" key="16">
    <source>
        <dbReference type="PROSITE-ProRule" id="PRU10141"/>
    </source>
</evidence>
<evidence type="ECO:0000256" key="14">
    <source>
        <dbReference type="ARBA" id="ARBA00047899"/>
    </source>
</evidence>
<evidence type="ECO:0000256" key="13">
    <source>
        <dbReference type="ARBA" id="ARBA00023136"/>
    </source>
</evidence>
<accession>A0AAN7GMM7</accession>
<dbReference type="Pfam" id="PF00069">
    <property type="entry name" value="Pkinase"/>
    <property type="match status" value="1"/>
</dbReference>
<comment type="catalytic activity">
    <reaction evidence="15">
        <text>L-seryl-[protein] + ATP = O-phospho-L-seryl-[protein] + ADP + H(+)</text>
        <dbReference type="Rhea" id="RHEA:17989"/>
        <dbReference type="Rhea" id="RHEA-COMP:9863"/>
        <dbReference type="Rhea" id="RHEA-COMP:11604"/>
        <dbReference type="ChEBI" id="CHEBI:15378"/>
        <dbReference type="ChEBI" id="CHEBI:29999"/>
        <dbReference type="ChEBI" id="CHEBI:30616"/>
        <dbReference type="ChEBI" id="CHEBI:83421"/>
        <dbReference type="ChEBI" id="CHEBI:456216"/>
        <dbReference type="EC" id="2.7.11.1"/>
    </reaction>
</comment>
<feature type="binding site" evidence="16">
    <location>
        <position position="112"/>
    </location>
    <ligand>
        <name>ATP</name>
        <dbReference type="ChEBI" id="CHEBI:30616"/>
    </ligand>
</feature>
<keyword evidence="8" id="KW-0812">Transmembrane</keyword>
<evidence type="ECO:0000256" key="6">
    <source>
        <dbReference type="ARBA" id="ARBA00022553"/>
    </source>
</evidence>
<dbReference type="PROSITE" id="PS50011">
    <property type="entry name" value="PROTEIN_KINASE_DOM"/>
    <property type="match status" value="1"/>
</dbReference>
<evidence type="ECO:0000313" key="20">
    <source>
        <dbReference type="Proteomes" id="UP001345219"/>
    </source>
</evidence>
<evidence type="ECO:0000256" key="3">
    <source>
        <dbReference type="ARBA" id="ARBA00012513"/>
    </source>
</evidence>
<sequence length="374" mass="41717">MSCFFFKGKSKSKQKAESARQLEKRDEDESSGASNRRVNSPSSMPSTTRSIEELYREKEHVLRIFSYDELKEATDGFRRSLLIGEGGFGSVYKGTLRPAEGRGNPLVVAIKKLHSRSVQGYKEWLSEVQFLCVVNHPNLPPIPWKKRLEIILGAAQGLAYLHEGMEVKVIFRDFKPSNVLLDEDFTAKLSDFGMAREGPVGDHTHVTTRIVGTYGYAAPEYLKTGHLTIHSDIWPFGVVLYEILTGRRAVDRNLPVNEQKLLDWVKGFPMDSRKFNMMIDQKIRNQCSISSAKKVARLADMCLNKNPGKRPMMGQIIMALEEALRDCEADNSSMGVNVVVGSPSSRGVNGVGFPSSSTVIKAGNPRGQKKIVSY</sequence>
<evidence type="ECO:0000259" key="18">
    <source>
        <dbReference type="PROSITE" id="PS50011"/>
    </source>
</evidence>
<dbReference type="InterPro" id="IPR017441">
    <property type="entry name" value="Protein_kinase_ATP_BS"/>
</dbReference>
<dbReference type="EMBL" id="JAXIOK010000023">
    <property type="protein sequence ID" value="KAK4742037.1"/>
    <property type="molecule type" value="Genomic_DNA"/>
</dbReference>
<dbReference type="InterPro" id="IPR011009">
    <property type="entry name" value="Kinase-like_dom_sf"/>
</dbReference>
<evidence type="ECO:0000256" key="5">
    <source>
        <dbReference type="ARBA" id="ARBA00022527"/>
    </source>
</evidence>
<keyword evidence="10" id="KW-0418">Kinase</keyword>
<dbReference type="InterPro" id="IPR000719">
    <property type="entry name" value="Prot_kinase_dom"/>
</dbReference>
<feature type="domain" description="Protein kinase" evidence="18">
    <location>
        <begin position="77"/>
        <end position="324"/>
    </location>
</feature>
<proteinExistence type="predicted"/>
<keyword evidence="4" id="KW-1003">Cell membrane</keyword>
<dbReference type="PANTHER" id="PTHR45621">
    <property type="entry name" value="OS01G0588500 PROTEIN-RELATED"/>
    <property type="match status" value="1"/>
</dbReference>
<dbReference type="FunFam" id="1.10.510.10:FF:000035">
    <property type="entry name" value="Putative receptor-like serine/threonine-protein kinase"/>
    <property type="match status" value="1"/>
</dbReference>
<keyword evidence="5" id="KW-0723">Serine/threonine-protein kinase</keyword>
<dbReference type="SUPFAM" id="SSF56112">
    <property type="entry name" value="Protein kinase-like (PK-like)"/>
    <property type="match status" value="1"/>
</dbReference>
<keyword evidence="7" id="KW-0808">Transferase</keyword>
<dbReference type="EC" id="2.7.11.1" evidence="3"/>
<dbReference type="PROSITE" id="PS00107">
    <property type="entry name" value="PROTEIN_KINASE_ATP"/>
    <property type="match status" value="1"/>
</dbReference>
<comment type="subcellular location">
    <subcellularLocation>
        <location evidence="2">Cell membrane</location>
    </subcellularLocation>
    <subcellularLocation>
        <location evidence="1">Membrane</location>
        <topology evidence="1">Single-pass membrane protein</topology>
    </subcellularLocation>
</comment>
<dbReference type="InterPro" id="IPR001245">
    <property type="entry name" value="Ser-Thr/Tyr_kinase_cat_dom"/>
</dbReference>
<feature type="region of interest" description="Disordered" evidence="17">
    <location>
        <begin position="1"/>
        <end position="50"/>
    </location>
</feature>
<name>A0AAN7GMM7_9MYRT</name>
<evidence type="ECO:0000256" key="11">
    <source>
        <dbReference type="ARBA" id="ARBA00022840"/>
    </source>
</evidence>
<evidence type="ECO:0000256" key="7">
    <source>
        <dbReference type="ARBA" id="ARBA00022679"/>
    </source>
</evidence>
<keyword evidence="12" id="KW-1133">Transmembrane helix</keyword>
<evidence type="ECO:0000256" key="4">
    <source>
        <dbReference type="ARBA" id="ARBA00022475"/>
    </source>
</evidence>
<keyword evidence="13" id="KW-0472">Membrane</keyword>
<evidence type="ECO:0000256" key="17">
    <source>
        <dbReference type="SAM" id="MobiDB-lite"/>
    </source>
</evidence>
<evidence type="ECO:0000256" key="10">
    <source>
        <dbReference type="ARBA" id="ARBA00022777"/>
    </source>
</evidence>
<evidence type="ECO:0000256" key="12">
    <source>
        <dbReference type="ARBA" id="ARBA00022989"/>
    </source>
</evidence>
<dbReference type="Gene3D" id="3.30.200.20">
    <property type="entry name" value="Phosphorylase Kinase, domain 1"/>
    <property type="match status" value="1"/>
</dbReference>
<evidence type="ECO:0000256" key="2">
    <source>
        <dbReference type="ARBA" id="ARBA00004236"/>
    </source>
</evidence>
<dbReference type="Pfam" id="PF07714">
    <property type="entry name" value="PK_Tyr_Ser-Thr"/>
    <property type="match status" value="1"/>
</dbReference>
<evidence type="ECO:0000256" key="1">
    <source>
        <dbReference type="ARBA" id="ARBA00004167"/>
    </source>
</evidence>
<keyword evidence="9 16" id="KW-0547">Nucleotide-binding</keyword>
<keyword evidence="11 16" id="KW-0067">ATP-binding</keyword>
<reference evidence="19 20" key="1">
    <citation type="journal article" date="2023" name="Hortic Res">
        <title>Pangenome of water caltrop reveals structural variations and asymmetric subgenome divergence after allopolyploidization.</title>
        <authorList>
            <person name="Zhang X."/>
            <person name="Chen Y."/>
            <person name="Wang L."/>
            <person name="Yuan Y."/>
            <person name="Fang M."/>
            <person name="Shi L."/>
            <person name="Lu R."/>
            <person name="Comes H.P."/>
            <person name="Ma Y."/>
            <person name="Chen Y."/>
            <person name="Huang G."/>
            <person name="Zhou Y."/>
            <person name="Zheng Z."/>
            <person name="Qiu Y."/>
        </authorList>
    </citation>
    <scope>NUCLEOTIDE SEQUENCE [LARGE SCALE GENOMIC DNA]</scope>
    <source>
        <tissue evidence="19">Roots</tissue>
    </source>
</reference>
<feature type="compositionally biased region" description="Basic and acidic residues" evidence="17">
    <location>
        <begin position="14"/>
        <end position="27"/>
    </location>
</feature>
<dbReference type="AlphaFoldDB" id="A0AAN7GMM7"/>
<keyword evidence="6" id="KW-0597">Phosphoprotein</keyword>
<evidence type="ECO:0000256" key="8">
    <source>
        <dbReference type="ARBA" id="ARBA00022692"/>
    </source>
</evidence>
<dbReference type="Gene3D" id="1.10.510.10">
    <property type="entry name" value="Transferase(Phosphotransferase) domain 1"/>
    <property type="match status" value="1"/>
</dbReference>
<evidence type="ECO:0000256" key="9">
    <source>
        <dbReference type="ARBA" id="ARBA00022741"/>
    </source>
</evidence>
<dbReference type="Proteomes" id="UP001345219">
    <property type="component" value="Chromosome 1"/>
</dbReference>
<keyword evidence="20" id="KW-1185">Reference proteome</keyword>
<dbReference type="GO" id="GO:0005886">
    <property type="term" value="C:plasma membrane"/>
    <property type="evidence" value="ECO:0007669"/>
    <property type="project" value="UniProtKB-SubCell"/>
</dbReference>
<comment type="catalytic activity">
    <reaction evidence="14">
        <text>L-threonyl-[protein] + ATP = O-phospho-L-threonyl-[protein] + ADP + H(+)</text>
        <dbReference type="Rhea" id="RHEA:46608"/>
        <dbReference type="Rhea" id="RHEA-COMP:11060"/>
        <dbReference type="Rhea" id="RHEA-COMP:11605"/>
        <dbReference type="ChEBI" id="CHEBI:15378"/>
        <dbReference type="ChEBI" id="CHEBI:30013"/>
        <dbReference type="ChEBI" id="CHEBI:30616"/>
        <dbReference type="ChEBI" id="CHEBI:61977"/>
        <dbReference type="ChEBI" id="CHEBI:456216"/>
        <dbReference type="EC" id="2.7.11.1"/>
    </reaction>
</comment>
<dbReference type="InterPro" id="IPR050823">
    <property type="entry name" value="Plant_Ser_Thr_Prot_Kinase"/>
</dbReference>
<gene>
    <name evidence="19" type="ORF">SAY87_000038</name>
</gene>
<dbReference type="GO" id="GO:0005524">
    <property type="term" value="F:ATP binding"/>
    <property type="evidence" value="ECO:0007669"/>
    <property type="project" value="UniProtKB-UniRule"/>
</dbReference>
<evidence type="ECO:0000256" key="15">
    <source>
        <dbReference type="ARBA" id="ARBA00048679"/>
    </source>
</evidence>